<reference evidence="2 3" key="1">
    <citation type="submission" date="2016-11" db="EMBL/GenBank/DDBJ databases">
        <title>Whole Genome Sequencing of Mucilaginibacter polytrichastri RG4-7(T) isolated from the moss sample.</title>
        <authorList>
            <person name="Li Y."/>
        </authorList>
    </citation>
    <scope>NUCLEOTIDE SEQUENCE [LARGE SCALE GENOMIC DNA]</scope>
    <source>
        <strain evidence="2 3">RG4-7</strain>
    </source>
</reference>
<proteinExistence type="predicted"/>
<dbReference type="OrthoDB" id="1907165at2"/>
<feature type="domain" description="Gp5/Type VI secretion system Vgr protein OB-fold" evidence="1">
    <location>
        <begin position="378"/>
        <end position="452"/>
    </location>
</feature>
<evidence type="ECO:0000313" key="3">
    <source>
        <dbReference type="Proteomes" id="UP000186720"/>
    </source>
</evidence>
<dbReference type="NCBIfam" id="TIGR01646">
    <property type="entry name" value="vgr_GE"/>
    <property type="match status" value="1"/>
</dbReference>
<dbReference type="InterPro" id="IPR006531">
    <property type="entry name" value="Gp5/Vgr_OB"/>
</dbReference>
<protein>
    <recommendedName>
        <fullName evidence="1">Gp5/Type VI secretion system Vgr protein OB-fold domain-containing protein</fullName>
    </recommendedName>
</protein>
<name>A0A1Q5ZXM6_9SPHI</name>
<dbReference type="Gene3D" id="2.40.50.230">
    <property type="entry name" value="Gp5 N-terminal domain"/>
    <property type="match status" value="1"/>
</dbReference>
<sequence length="598" mass="63922">MPPKSPADIENPTLMLTIKVNGSPIKDYYPINSVNITHEINKISFAEIVLLDGSVETGDFPISDSNDFIPGNDIEITAGYGSDTEKSIFKGVIVKQGVQINSSEAYNLIITCKHKAVSMTFNKKESAFTNKTDSAIIKAIIDTYSLTATVDSTTPLMESTFQKLATDWDFVLSRAEFNGFIITFDGDKMTIGKPALNGEAVLRVAFGESIISFNAELNAEKQAPSLEATAWDIKNQVLLKSTAAEPAINLQGNLTAKSLSGKLQQTKLSLNSVTPMAQDELKAWADGNLLRMRLGAQKGQVSFVGNAAVKAGSIIEIAGVGERFNGNAFVSSLTHQIAEGEWLTNVKFGLDSRAVYERMNISYPAAAGQMPAIHGLQVATVKKLFEDPESQFRILISLPSNAEAQDGIWARMANFYATSSAGAGFLPEVGDEVIVGFLESNPKYPIILGALYSNAKQAVATPADNNNYIKSLITKSQLKLSFDDEKKVIIIETPGGNKITFSDEAKSVEIEDQNSNSVKMTSSGIDLQSGKDINIKATGNITLNATGKLNLTATQDVAVAGLNISNTANVGFTAKGNATAEISAAGQTVVKGAMVMIN</sequence>
<dbReference type="SUPFAM" id="SSF69255">
    <property type="entry name" value="gp5 N-terminal domain-like"/>
    <property type="match status" value="1"/>
</dbReference>
<dbReference type="Proteomes" id="UP000186720">
    <property type="component" value="Unassembled WGS sequence"/>
</dbReference>
<dbReference type="Pfam" id="PF04717">
    <property type="entry name" value="Phage_base_V"/>
    <property type="match status" value="1"/>
</dbReference>
<dbReference type="InterPro" id="IPR037026">
    <property type="entry name" value="Vgr_OB-fold_dom_sf"/>
</dbReference>
<evidence type="ECO:0000313" key="2">
    <source>
        <dbReference type="EMBL" id="OKS86516.1"/>
    </source>
</evidence>
<dbReference type="SUPFAM" id="SSF69349">
    <property type="entry name" value="Phage fibre proteins"/>
    <property type="match status" value="1"/>
</dbReference>
<keyword evidence="3" id="KW-1185">Reference proteome</keyword>
<dbReference type="STRING" id="1302689.RG47T_1972"/>
<evidence type="ECO:0000259" key="1">
    <source>
        <dbReference type="Pfam" id="PF04717"/>
    </source>
</evidence>
<dbReference type="InterPro" id="IPR006533">
    <property type="entry name" value="T6SS_Vgr_RhsGE"/>
</dbReference>
<dbReference type="RefSeq" id="WP_074489199.1">
    <property type="nucleotide sequence ID" value="NZ_FPAM01000004.1"/>
</dbReference>
<comment type="caution">
    <text evidence="2">The sequence shown here is derived from an EMBL/GenBank/DDBJ whole genome shotgun (WGS) entry which is preliminary data.</text>
</comment>
<dbReference type="SUPFAM" id="SSF69279">
    <property type="entry name" value="Phage tail proteins"/>
    <property type="match status" value="1"/>
</dbReference>
<gene>
    <name evidence="2" type="ORF">RG47T_1972</name>
</gene>
<organism evidence="2 3">
    <name type="scientific">Mucilaginibacter polytrichastri</name>
    <dbReference type="NCBI Taxonomy" id="1302689"/>
    <lineage>
        <taxon>Bacteria</taxon>
        <taxon>Pseudomonadati</taxon>
        <taxon>Bacteroidota</taxon>
        <taxon>Sphingobacteriia</taxon>
        <taxon>Sphingobacteriales</taxon>
        <taxon>Sphingobacteriaceae</taxon>
        <taxon>Mucilaginibacter</taxon>
    </lineage>
</organism>
<accession>A0A1Q5ZXM6</accession>
<dbReference type="AlphaFoldDB" id="A0A1Q5ZXM6"/>
<dbReference type="EMBL" id="MPPL01000001">
    <property type="protein sequence ID" value="OKS86516.1"/>
    <property type="molecule type" value="Genomic_DNA"/>
</dbReference>